<accession>A0A5K0V3V4</accession>
<evidence type="ECO:0000313" key="1">
    <source>
        <dbReference type="EMBL" id="VVV35519.1"/>
    </source>
</evidence>
<dbReference type="Gramene" id="NC1G0101420.1">
    <property type="protein sequence ID" value="NC1G0101420.1:cds"/>
    <property type="gene ID" value="NC1G0101420"/>
</dbReference>
<proteinExistence type="predicted"/>
<organism evidence="1">
    <name type="scientific">Nymphaea colorata</name>
    <name type="common">pocket water lily</name>
    <dbReference type="NCBI Taxonomy" id="210225"/>
    <lineage>
        <taxon>Eukaryota</taxon>
        <taxon>Viridiplantae</taxon>
        <taxon>Streptophyta</taxon>
        <taxon>Embryophyta</taxon>
        <taxon>Tracheophyta</taxon>
        <taxon>Spermatophyta</taxon>
        <taxon>Magnoliopsida</taxon>
        <taxon>Nymphaeales</taxon>
        <taxon>Nymphaeaceae</taxon>
        <taxon>Nymphaea</taxon>
    </lineage>
</organism>
<dbReference type="AlphaFoldDB" id="A0A5K0V3V4"/>
<dbReference type="PANTHER" id="PTHR34996">
    <property type="entry name" value="OS06G0327400 PROTEIN"/>
    <property type="match status" value="1"/>
</dbReference>
<protein>
    <submittedName>
        <fullName evidence="1">Uncharacterized protein</fullName>
    </submittedName>
</protein>
<dbReference type="PANTHER" id="PTHR34996:SF3">
    <property type="entry name" value="OS06G0327400 PROTEIN"/>
    <property type="match status" value="1"/>
</dbReference>
<reference evidence="1" key="1">
    <citation type="submission" date="2019-09" db="EMBL/GenBank/DDBJ databases">
        <authorList>
            <person name="Zhang L."/>
        </authorList>
    </citation>
    <scope>NUCLEOTIDE SEQUENCE</scope>
</reference>
<sequence length="112" mass="13313">MGVIRIHRKRPRIKAFRLNAGRLPVQQMQVKLMDFLRLLRKMKSIWEKAMESLKKEPKEEVRIAPSSRPPQKCLRRWESNAFYAEAIADCLEFIKRTSLQVEPENKVPRLVQ</sequence>
<name>A0A5K0V3V4_9MAGN</name>
<dbReference type="EMBL" id="LR721774">
    <property type="protein sequence ID" value="VVV35519.1"/>
    <property type="molecule type" value="Genomic_DNA"/>
</dbReference>
<gene>
    <name evidence="1" type="ORF">NYM_LOCUS604</name>
</gene>